<reference evidence="1" key="1">
    <citation type="journal article" date="2012" name="PLoS ONE">
        <title>Gene sets for utilization of primary and secondary nutrition supplies in the distal gut of endangered iberian lynx.</title>
        <authorList>
            <person name="Alcaide M."/>
            <person name="Messina E."/>
            <person name="Richter M."/>
            <person name="Bargiela R."/>
            <person name="Peplies J."/>
            <person name="Huws S.A."/>
            <person name="Newbold C.J."/>
            <person name="Golyshin P.N."/>
            <person name="Simon M.A."/>
            <person name="Lopez G."/>
            <person name="Yakimov M.M."/>
            <person name="Ferrer M."/>
        </authorList>
    </citation>
    <scope>NUCLEOTIDE SEQUENCE</scope>
</reference>
<gene>
    <name evidence="1" type="ORF">EVA_05406</name>
</gene>
<protein>
    <submittedName>
        <fullName evidence="1">Uncharacterized protein</fullName>
    </submittedName>
</protein>
<accession>J9GZS6</accession>
<name>J9GZS6_9ZZZZ</name>
<dbReference type="AlphaFoldDB" id="J9GZS6"/>
<comment type="caution">
    <text evidence="1">The sequence shown here is derived from an EMBL/GenBank/DDBJ whole genome shotgun (WGS) entry which is preliminary data.</text>
</comment>
<proteinExistence type="predicted"/>
<organism evidence="1">
    <name type="scientific">gut metagenome</name>
    <dbReference type="NCBI Taxonomy" id="749906"/>
    <lineage>
        <taxon>unclassified sequences</taxon>
        <taxon>metagenomes</taxon>
        <taxon>organismal metagenomes</taxon>
    </lineage>
</organism>
<evidence type="ECO:0000313" key="1">
    <source>
        <dbReference type="EMBL" id="EJX06485.1"/>
    </source>
</evidence>
<sequence>MMVNLPCLMVSCTNFLRPTCSYTECLLSFRTGSCPTE</sequence>
<dbReference type="EMBL" id="AMCI01001143">
    <property type="protein sequence ID" value="EJX06485.1"/>
    <property type="molecule type" value="Genomic_DNA"/>
</dbReference>